<dbReference type="EC" id="1.3.1.-" evidence="7"/>
<evidence type="ECO:0000256" key="4">
    <source>
        <dbReference type="ARBA" id="ARBA00022694"/>
    </source>
</evidence>
<proteinExistence type="inferred from homology"/>
<dbReference type="CDD" id="cd02801">
    <property type="entry name" value="DUS_like_FMN"/>
    <property type="match status" value="1"/>
</dbReference>
<evidence type="ECO:0000256" key="6">
    <source>
        <dbReference type="ARBA" id="ARBA00023002"/>
    </source>
</evidence>
<evidence type="ECO:0000256" key="3">
    <source>
        <dbReference type="ARBA" id="ARBA00022643"/>
    </source>
</evidence>
<evidence type="ECO:0000313" key="9">
    <source>
        <dbReference type="EMBL" id="MDX8415952.1"/>
    </source>
</evidence>
<evidence type="ECO:0000256" key="5">
    <source>
        <dbReference type="ARBA" id="ARBA00022857"/>
    </source>
</evidence>
<comment type="cofactor">
    <cofactor evidence="1 7">
        <name>FMN</name>
        <dbReference type="ChEBI" id="CHEBI:58210"/>
    </cofactor>
</comment>
<dbReference type="Gene3D" id="3.20.20.70">
    <property type="entry name" value="Aldolase class I"/>
    <property type="match status" value="1"/>
</dbReference>
<name>A0ABU4WHD0_9BACT</name>
<evidence type="ECO:0000256" key="7">
    <source>
        <dbReference type="PIRNR" id="PIRNR006621"/>
    </source>
</evidence>
<comment type="similarity">
    <text evidence="7">Belongs to the dus family.</text>
</comment>
<keyword evidence="2 7" id="KW-0285">Flavoprotein</keyword>
<gene>
    <name evidence="9" type="ORF">MOX91_07160</name>
</gene>
<reference evidence="9 10" key="1">
    <citation type="submission" date="2022-03" db="EMBL/GenBank/DDBJ databases">
        <title>Novel taxa within the pig intestine.</title>
        <authorList>
            <person name="Wylensek D."/>
            <person name="Bishof K."/>
            <person name="Afrizal A."/>
            <person name="Clavel T."/>
        </authorList>
    </citation>
    <scope>NUCLEOTIDE SEQUENCE [LARGE SCALE GENOMIC DNA]</scope>
    <source>
        <strain evidence="9 10">CLA-KB-P66</strain>
    </source>
</reference>
<dbReference type="InterPro" id="IPR018517">
    <property type="entry name" value="tRNA_hU_synthase_CS"/>
</dbReference>
<dbReference type="RefSeq" id="WP_370397405.1">
    <property type="nucleotide sequence ID" value="NZ_JALBUT010000007.1"/>
</dbReference>
<organism evidence="9 10">
    <name type="scientific">Intestinicryptomonas porci</name>
    <dbReference type="NCBI Taxonomy" id="2926320"/>
    <lineage>
        <taxon>Bacteria</taxon>
        <taxon>Pseudomonadati</taxon>
        <taxon>Verrucomicrobiota</taxon>
        <taxon>Opitutia</taxon>
        <taxon>Opitutales</taxon>
        <taxon>Intestinicryptomonaceae</taxon>
        <taxon>Intestinicryptomonas</taxon>
    </lineage>
</organism>
<keyword evidence="3 7" id="KW-0288">FMN</keyword>
<comment type="caution">
    <text evidence="9">The sequence shown here is derived from an EMBL/GenBank/DDBJ whole genome shotgun (WGS) entry which is preliminary data.</text>
</comment>
<evidence type="ECO:0000313" key="10">
    <source>
        <dbReference type="Proteomes" id="UP001275932"/>
    </source>
</evidence>
<dbReference type="PROSITE" id="PS01136">
    <property type="entry name" value="UPF0034"/>
    <property type="match status" value="1"/>
</dbReference>
<keyword evidence="10" id="KW-1185">Reference proteome</keyword>
<comment type="function">
    <text evidence="7">Catalyzes the synthesis of 5,6-dihydrouridine (D), a modified base found in the D-loop of most tRNAs, via the reduction of the C5-C6 double bond in target uridines.</text>
</comment>
<evidence type="ECO:0000256" key="2">
    <source>
        <dbReference type="ARBA" id="ARBA00022630"/>
    </source>
</evidence>
<keyword evidence="5" id="KW-0521">NADP</keyword>
<dbReference type="SUPFAM" id="SSF51395">
    <property type="entry name" value="FMN-linked oxidoreductases"/>
    <property type="match status" value="1"/>
</dbReference>
<dbReference type="InterPro" id="IPR001269">
    <property type="entry name" value="DUS_fam"/>
</dbReference>
<keyword evidence="6 7" id="KW-0560">Oxidoreductase</keyword>
<sequence length="314" mass="33938">MADFLKRGALYLAPMSGYTDAAFREIAMENGADVCVSEFVHARAVLSKAPKVLEKLRIDVLARPCGIQLFGGDEFEMADAASFVEEYAKPDFIDINYGCPAPNAVDAGAGSALLKNVPKMAEIAKKVKGALKKIPLTAKMRTGWGAESVLPRAALELEEAGVEVLAIHGRSKNQGYKGDADWTLIEETANCLKIPVIGNGSAEKLTASELQESACFGFMVGRAAVGNPWIFREIKAGLNGEDFIPPTAKERVETALKYLEKSLQNQGDDSLKAIRANLIAFMRGHGGFKKMRLALANSKTIEDVYMVFKGFLNG</sequence>
<evidence type="ECO:0000256" key="1">
    <source>
        <dbReference type="ARBA" id="ARBA00001917"/>
    </source>
</evidence>
<dbReference type="Proteomes" id="UP001275932">
    <property type="component" value="Unassembled WGS sequence"/>
</dbReference>
<dbReference type="PANTHER" id="PTHR45846">
    <property type="entry name" value="TRNA-DIHYDROURIDINE(47) SYNTHASE [NAD(P)(+)]-LIKE"/>
    <property type="match status" value="1"/>
</dbReference>
<feature type="domain" description="DUS-like FMN-binding" evidence="8">
    <location>
        <begin position="12"/>
        <end position="293"/>
    </location>
</feature>
<dbReference type="EMBL" id="JALBUT010000007">
    <property type="protein sequence ID" value="MDX8415952.1"/>
    <property type="molecule type" value="Genomic_DNA"/>
</dbReference>
<dbReference type="PANTHER" id="PTHR45846:SF1">
    <property type="entry name" value="TRNA-DIHYDROURIDINE(47) SYNTHASE [NAD(P)(+)]-LIKE"/>
    <property type="match status" value="1"/>
</dbReference>
<dbReference type="PIRSF" id="PIRSF006621">
    <property type="entry name" value="Dus"/>
    <property type="match status" value="1"/>
</dbReference>
<protein>
    <recommendedName>
        <fullName evidence="7">tRNA-dihydrouridine synthase</fullName>
        <ecNumber evidence="7">1.3.1.-</ecNumber>
    </recommendedName>
</protein>
<dbReference type="InterPro" id="IPR035587">
    <property type="entry name" value="DUS-like_FMN-bd"/>
</dbReference>
<accession>A0ABU4WHD0</accession>
<keyword evidence="4 7" id="KW-0819">tRNA processing</keyword>
<dbReference type="InterPro" id="IPR013785">
    <property type="entry name" value="Aldolase_TIM"/>
</dbReference>
<dbReference type="Pfam" id="PF01207">
    <property type="entry name" value="Dus"/>
    <property type="match status" value="1"/>
</dbReference>
<evidence type="ECO:0000259" key="8">
    <source>
        <dbReference type="Pfam" id="PF01207"/>
    </source>
</evidence>